<accession>A0A975HKM8</accession>
<dbReference type="Gene3D" id="1.10.287.950">
    <property type="entry name" value="Methyl-accepting chemotaxis protein"/>
    <property type="match status" value="1"/>
</dbReference>
<name>A0A975HKM8_9GAMM</name>
<dbReference type="AlphaFoldDB" id="A0A975HKM8"/>
<reference evidence="1" key="1">
    <citation type="submission" date="2021-03" db="EMBL/GenBank/DDBJ databases">
        <title>Complete Genome of Pseudoalteromonas xiamenensis STKMTI.2, a new potential marine bacterium producing anti-Vibrio compounds.</title>
        <authorList>
            <person name="Handayani D.P."/>
            <person name="Isnansetyo A."/>
            <person name="Istiqomah I."/>
            <person name="Jumina J."/>
        </authorList>
    </citation>
    <scope>NUCLEOTIDE SEQUENCE</scope>
    <source>
        <strain evidence="1">STKMTI.2</strain>
    </source>
</reference>
<sequence>MTSSLKESDFVREQVFSVASSMEQQSKVVSDNSQNLYEINKSAEILEKAIQNTVDRVNSLNTQAGQLNKLARTFSKTD</sequence>
<evidence type="ECO:0008006" key="3">
    <source>
        <dbReference type="Google" id="ProtNLM"/>
    </source>
</evidence>
<evidence type="ECO:0000313" key="2">
    <source>
        <dbReference type="Proteomes" id="UP000664904"/>
    </source>
</evidence>
<evidence type="ECO:0000313" key="1">
    <source>
        <dbReference type="EMBL" id="QTH71201.1"/>
    </source>
</evidence>
<organism evidence="1 2">
    <name type="scientific">Pseudoalteromonas xiamenensis</name>
    <dbReference type="NCBI Taxonomy" id="882626"/>
    <lineage>
        <taxon>Bacteria</taxon>
        <taxon>Pseudomonadati</taxon>
        <taxon>Pseudomonadota</taxon>
        <taxon>Gammaproteobacteria</taxon>
        <taxon>Alteromonadales</taxon>
        <taxon>Pseudoalteromonadaceae</taxon>
        <taxon>Pseudoalteromonas</taxon>
    </lineage>
</organism>
<dbReference type="SUPFAM" id="SSF58104">
    <property type="entry name" value="Methyl-accepting chemotaxis protein (MCP) signaling domain"/>
    <property type="match status" value="1"/>
</dbReference>
<dbReference type="RefSeq" id="WP_208842842.1">
    <property type="nucleotide sequence ID" value="NZ_CP072133.1"/>
</dbReference>
<dbReference type="EMBL" id="CP072133">
    <property type="protein sequence ID" value="QTH71201.1"/>
    <property type="molecule type" value="Genomic_DNA"/>
</dbReference>
<proteinExistence type="predicted"/>
<keyword evidence="2" id="KW-1185">Reference proteome</keyword>
<dbReference type="Proteomes" id="UP000664904">
    <property type="component" value="Chromosome"/>
</dbReference>
<protein>
    <recommendedName>
        <fullName evidence="3">Methyl-accepting chemotaxis protein</fullName>
    </recommendedName>
</protein>
<dbReference type="KEGG" id="pxi:J5O05_15590"/>
<gene>
    <name evidence="1" type="ORF">J5O05_15590</name>
</gene>